<dbReference type="SUPFAM" id="SSF46626">
    <property type="entry name" value="Cytochrome c"/>
    <property type="match status" value="1"/>
</dbReference>
<evidence type="ECO:0000256" key="1">
    <source>
        <dbReference type="ARBA" id="ARBA00022617"/>
    </source>
</evidence>
<dbReference type="GO" id="GO:0020037">
    <property type="term" value="F:heme binding"/>
    <property type="evidence" value="ECO:0007669"/>
    <property type="project" value="InterPro"/>
</dbReference>
<evidence type="ECO:0000256" key="2">
    <source>
        <dbReference type="ARBA" id="ARBA00022723"/>
    </source>
</evidence>
<dbReference type="Gene3D" id="3.90.182.10">
    <property type="entry name" value="Toxin - Anthrax Protective Antigen,domain 1"/>
    <property type="match status" value="1"/>
</dbReference>
<reference evidence="8 9" key="1">
    <citation type="submission" date="2019-02" db="EMBL/GenBank/DDBJ databases">
        <title>Deep-cultivation of Planctomycetes and their phenomic and genomic characterization uncovers novel biology.</title>
        <authorList>
            <person name="Wiegand S."/>
            <person name="Jogler M."/>
            <person name="Boedeker C."/>
            <person name="Pinto D."/>
            <person name="Vollmers J."/>
            <person name="Rivas-Marin E."/>
            <person name="Kohn T."/>
            <person name="Peeters S.H."/>
            <person name="Heuer A."/>
            <person name="Rast P."/>
            <person name="Oberbeckmann S."/>
            <person name="Bunk B."/>
            <person name="Jeske O."/>
            <person name="Meyerdierks A."/>
            <person name="Storesund J.E."/>
            <person name="Kallscheuer N."/>
            <person name="Luecker S."/>
            <person name="Lage O.M."/>
            <person name="Pohl T."/>
            <person name="Merkel B.J."/>
            <person name="Hornburger P."/>
            <person name="Mueller R.-W."/>
            <person name="Bruemmer F."/>
            <person name="Labrenz M."/>
            <person name="Spormann A.M."/>
            <person name="Op Den Camp H."/>
            <person name="Overmann J."/>
            <person name="Amann R."/>
            <person name="Jetten M.S.M."/>
            <person name="Mascher T."/>
            <person name="Medema M.H."/>
            <person name="Devos D.P."/>
            <person name="Kaster A.-K."/>
            <person name="Ovreas L."/>
            <person name="Rohde M."/>
            <person name="Galperin M.Y."/>
            <person name="Jogler C."/>
        </authorList>
    </citation>
    <scope>NUCLEOTIDE SEQUENCE [LARGE SCALE GENOMIC DNA]</scope>
    <source>
        <strain evidence="8 9">Pla52n</strain>
    </source>
</reference>
<dbReference type="SUPFAM" id="SSF56988">
    <property type="entry name" value="Anthrax protective antigen"/>
    <property type="match status" value="1"/>
</dbReference>
<evidence type="ECO:0000259" key="6">
    <source>
        <dbReference type="PROSITE" id="PS51007"/>
    </source>
</evidence>
<dbReference type="Gene3D" id="1.10.760.10">
    <property type="entry name" value="Cytochrome c-like domain"/>
    <property type="match status" value="1"/>
</dbReference>
<dbReference type="Pfam" id="PF07627">
    <property type="entry name" value="PSCyt3"/>
    <property type="match status" value="1"/>
</dbReference>
<gene>
    <name evidence="8" type="ORF">Pla52n_66540</name>
</gene>
<dbReference type="PROSITE" id="PS51820">
    <property type="entry name" value="PA14"/>
    <property type="match status" value="1"/>
</dbReference>
<proteinExistence type="predicted"/>
<protein>
    <submittedName>
        <fullName evidence="8">PA14 domain protein</fullName>
    </submittedName>
</protein>
<dbReference type="Proteomes" id="UP000320176">
    <property type="component" value="Unassembled WGS sequence"/>
</dbReference>
<evidence type="ECO:0000256" key="4">
    <source>
        <dbReference type="PROSITE-ProRule" id="PRU00433"/>
    </source>
</evidence>
<evidence type="ECO:0000256" key="5">
    <source>
        <dbReference type="SAM" id="MobiDB-lite"/>
    </source>
</evidence>
<comment type="caution">
    <text evidence="8">The sequence shown here is derived from an EMBL/GenBank/DDBJ whole genome shotgun (WGS) entry which is preliminary data.</text>
</comment>
<dbReference type="EMBL" id="SJPN01000017">
    <property type="protein sequence ID" value="TWT91320.1"/>
    <property type="molecule type" value="Genomic_DNA"/>
</dbReference>
<evidence type="ECO:0000256" key="3">
    <source>
        <dbReference type="ARBA" id="ARBA00023004"/>
    </source>
</evidence>
<feature type="domain" description="Cytochrome c" evidence="6">
    <location>
        <begin position="88"/>
        <end position="161"/>
    </location>
</feature>
<dbReference type="Pfam" id="PF07631">
    <property type="entry name" value="PSD4"/>
    <property type="match status" value="1"/>
</dbReference>
<dbReference type="InterPro" id="IPR036909">
    <property type="entry name" value="Cyt_c-like_dom_sf"/>
</dbReference>
<dbReference type="InterPro" id="IPR013039">
    <property type="entry name" value="DUF1588"/>
</dbReference>
<dbReference type="GO" id="GO:0046872">
    <property type="term" value="F:metal ion binding"/>
    <property type="evidence" value="ECO:0007669"/>
    <property type="project" value="UniProtKB-KW"/>
</dbReference>
<dbReference type="PROSITE" id="PS51007">
    <property type="entry name" value="CYTC"/>
    <property type="match status" value="1"/>
</dbReference>
<keyword evidence="9" id="KW-1185">Reference proteome</keyword>
<dbReference type="Pfam" id="PF07624">
    <property type="entry name" value="PSD2"/>
    <property type="match status" value="1"/>
</dbReference>
<keyword evidence="3 4" id="KW-0408">Iron</keyword>
<evidence type="ECO:0000313" key="8">
    <source>
        <dbReference type="EMBL" id="TWT91320.1"/>
    </source>
</evidence>
<dbReference type="InterPro" id="IPR037524">
    <property type="entry name" value="PA14/GLEYA"/>
</dbReference>
<organism evidence="8 9">
    <name type="scientific">Stieleria varia</name>
    <dbReference type="NCBI Taxonomy" id="2528005"/>
    <lineage>
        <taxon>Bacteria</taxon>
        <taxon>Pseudomonadati</taxon>
        <taxon>Planctomycetota</taxon>
        <taxon>Planctomycetia</taxon>
        <taxon>Pirellulales</taxon>
        <taxon>Pirellulaceae</taxon>
        <taxon>Stieleria</taxon>
    </lineage>
</organism>
<accession>A0A5C5ZVZ4</accession>
<dbReference type="Pfam" id="PF07691">
    <property type="entry name" value="PA14"/>
    <property type="match status" value="1"/>
</dbReference>
<name>A0A5C5ZVZ4_9BACT</name>
<keyword evidence="1 4" id="KW-0349">Heme</keyword>
<evidence type="ECO:0000259" key="7">
    <source>
        <dbReference type="PROSITE" id="PS51820"/>
    </source>
</evidence>
<dbReference type="SMART" id="SM00758">
    <property type="entry name" value="PA14"/>
    <property type="match status" value="1"/>
</dbReference>
<dbReference type="Pfam" id="PF13442">
    <property type="entry name" value="Cytochrome_CBB3"/>
    <property type="match status" value="1"/>
</dbReference>
<dbReference type="AlphaFoldDB" id="A0A5C5ZVZ4"/>
<dbReference type="InterPro" id="IPR013042">
    <property type="entry name" value="DUF1592"/>
</dbReference>
<dbReference type="InterPro" id="IPR011478">
    <property type="entry name" value="DUF1585"/>
</dbReference>
<keyword evidence="2 4" id="KW-0479">Metal-binding</keyword>
<sequence>MEGVGEGRFPPKYSLLWYQSRSLHRPALTPTGPYTDRHVPPRPQTASHQERSMRNFSQIRSSAALAVGLATLCTTLGWSVRAAEVDDFLIAKGQVIYESKCASCHGESGQGVKDHYADPLIGDSSIGELTTVIAETMPEEKPESCVGDDAQAVAAYIHEAFYGEAARLRNRPATHHFARLTGSQLQQSLADLYGSFGGDPWVEKEHGLKGSYYTTTSGKKENLKIERTDAVIDFDFGNDGPGNGIDPQEFRIDWRGTLTAEHTGRYELVVRSSCSMQFRFGNWERLLIDNHVQSEGKEEFRRYVTLLAGRQYPLWIEFKQRKRKTELPPAKFSLSWVPPGGTEQLIPTRNLSVNTLPATFAIETKLPPDDESYGYQRGTDINRQWDESTTRAALEFAEIATTELWPDYERKHKKDSDENRGRLRGFLTELLEVAFRGEVDEETRQLYIDRQLDAEPDNAMAIRRVCLLAIKSPRFLYPTLDNTQSRSRRVANRLALVLFDSLPTSDWLIKDAEKNALEKEDRVRQAAERMIGDPRARGKLHEMFYTWLKLDPTAEVTKNQEQFAGFDKQLLLDLRLSLDAFLDEVTWSDSSDYRQLFLADWTFTNERLHEFYGETWKPASDAVPGEVVRSVSAPESRIGVLSHPLLMSHLAYYDTTSPIHRGVYLIRHALGRTLRPPNAAFTPTDPDLHPMLTTRERVELQTGEAKCQVCHQKINSLGFTLENFDTVGRFRAMEKEKPIDASGSYVTRGGEQVSFDGPRELAEFFANSTDAQSAFVENAFEFFTKQPILAYGPETPQKLLKSFQDSGYNIRILIVEIAVIAAMVPDESTPST</sequence>
<dbReference type="InterPro" id="IPR011658">
    <property type="entry name" value="PA14_dom"/>
</dbReference>
<dbReference type="GO" id="GO:0009055">
    <property type="term" value="F:electron transfer activity"/>
    <property type="evidence" value="ECO:0007669"/>
    <property type="project" value="InterPro"/>
</dbReference>
<dbReference type="InterPro" id="IPR009056">
    <property type="entry name" value="Cyt_c-like_dom"/>
</dbReference>
<feature type="region of interest" description="Disordered" evidence="5">
    <location>
        <begin position="28"/>
        <end position="52"/>
    </location>
</feature>
<feature type="domain" description="PA14" evidence="7">
    <location>
        <begin position="203"/>
        <end position="350"/>
    </location>
</feature>
<evidence type="ECO:0000313" key="9">
    <source>
        <dbReference type="Proteomes" id="UP000320176"/>
    </source>
</evidence>